<gene>
    <name evidence="1" type="ORF">METZ01_LOCUS81368</name>
</gene>
<protein>
    <recommendedName>
        <fullName evidence="2">Protein kinase domain-containing protein</fullName>
    </recommendedName>
</protein>
<dbReference type="InterPro" id="IPR008271">
    <property type="entry name" value="Ser/Thr_kinase_AS"/>
</dbReference>
<evidence type="ECO:0000313" key="1">
    <source>
        <dbReference type="EMBL" id="SVA28514.1"/>
    </source>
</evidence>
<sequence>MTSPAMNRNFVKKKNSKPKPLLINNSPTITEVGEISKKPRFTQQLNMPPINIEDETSLIKFSNNNDDLIYEKKKKRGILFEPLIISKQLVFKNRIKIIEDFMKKKRKDITKCPKLKTKGKGGFGSVGMDENDGKFKKILPNLLGPYLETRKEKDFKWMFNRFTNFCEHMKKFSKEAKKFFPNNIIDYGIKKCNYCLLSKPGEPPVNSIILELDQIGEANFRQMIKEELNKDDIDSIDSIMTQLYYITLKLNSENLWHNDFKPANIMIIKTPEDITYEGIMIDDTEILLKVKKDNYIPVIIDYDFCSFKHLGQFNICPVMREDLDFAEEIMGDFSYMTCKLKQYLGKKANDLWEIAPTLLKYIKSSQELVDFLKMIKEKGEVIIIEGESSEIVEGGKGKRRKTKKVRKHKGIVQTGGNKGRLRKGYRYSGKKLKSGLPQIIKCKSKRC</sequence>
<dbReference type="EMBL" id="UINC01006598">
    <property type="protein sequence ID" value="SVA28514.1"/>
    <property type="molecule type" value="Genomic_DNA"/>
</dbReference>
<name>A0A381UKL0_9ZZZZ</name>
<organism evidence="1">
    <name type="scientific">marine metagenome</name>
    <dbReference type="NCBI Taxonomy" id="408172"/>
    <lineage>
        <taxon>unclassified sequences</taxon>
        <taxon>metagenomes</taxon>
        <taxon>ecological metagenomes</taxon>
    </lineage>
</organism>
<dbReference type="PROSITE" id="PS00108">
    <property type="entry name" value="PROTEIN_KINASE_ST"/>
    <property type="match status" value="1"/>
</dbReference>
<proteinExistence type="predicted"/>
<dbReference type="GO" id="GO:0004672">
    <property type="term" value="F:protein kinase activity"/>
    <property type="evidence" value="ECO:0007669"/>
    <property type="project" value="InterPro"/>
</dbReference>
<reference evidence="1" key="1">
    <citation type="submission" date="2018-05" db="EMBL/GenBank/DDBJ databases">
        <authorList>
            <person name="Lanie J.A."/>
            <person name="Ng W.-L."/>
            <person name="Kazmierczak K.M."/>
            <person name="Andrzejewski T.M."/>
            <person name="Davidsen T.M."/>
            <person name="Wayne K.J."/>
            <person name="Tettelin H."/>
            <person name="Glass J.I."/>
            <person name="Rusch D."/>
            <person name="Podicherti R."/>
            <person name="Tsui H.-C.T."/>
            <person name="Winkler M.E."/>
        </authorList>
    </citation>
    <scope>NUCLEOTIDE SEQUENCE</scope>
</reference>
<accession>A0A381UKL0</accession>
<dbReference type="SUPFAM" id="SSF56112">
    <property type="entry name" value="Protein kinase-like (PK-like)"/>
    <property type="match status" value="1"/>
</dbReference>
<dbReference type="InterPro" id="IPR011009">
    <property type="entry name" value="Kinase-like_dom_sf"/>
</dbReference>
<dbReference type="AlphaFoldDB" id="A0A381UKL0"/>
<evidence type="ECO:0008006" key="2">
    <source>
        <dbReference type="Google" id="ProtNLM"/>
    </source>
</evidence>